<dbReference type="EMBL" id="FNKQ01000001">
    <property type="protein sequence ID" value="SDQ14376.1"/>
    <property type="molecule type" value="Genomic_DNA"/>
</dbReference>
<reference evidence="3 6" key="3">
    <citation type="submission" date="2018-07" db="EMBL/GenBank/DDBJ databases">
        <title>Genome sequence of extremly halophilic archaeon Halopelagius longus strain BC12-B1.</title>
        <authorList>
            <person name="Zhang X."/>
        </authorList>
    </citation>
    <scope>NUCLEOTIDE SEQUENCE [LARGE SCALE GENOMIC DNA]</scope>
    <source>
        <strain evidence="3 6">BC12-B1</strain>
    </source>
</reference>
<evidence type="ECO:0000313" key="6">
    <source>
        <dbReference type="Proteomes" id="UP000255421"/>
    </source>
</evidence>
<proteinExistence type="predicted"/>
<protein>
    <submittedName>
        <fullName evidence="4">Uncharacterized protein</fullName>
    </submittedName>
</protein>
<dbReference type="AlphaFoldDB" id="A0A1H0YHK5"/>
<keyword evidence="2" id="KW-1133">Transmembrane helix</keyword>
<dbReference type="EMBL" id="QQST01000001">
    <property type="protein sequence ID" value="RDI72482.1"/>
    <property type="molecule type" value="Genomic_DNA"/>
</dbReference>
<reference evidence="5" key="1">
    <citation type="submission" date="2016-10" db="EMBL/GenBank/DDBJ databases">
        <authorList>
            <person name="Varghese N."/>
            <person name="Submissions S."/>
        </authorList>
    </citation>
    <scope>NUCLEOTIDE SEQUENCE [LARGE SCALE GENOMIC DNA]</scope>
    <source>
        <strain evidence="5">CGMCC 1.12397</strain>
    </source>
</reference>
<organism evidence="4 5">
    <name type="scientific">Halopelagius longus</name>
    <dbReference type="NCBI Taxonomy" id="1236180"/>
    <lineage>
        <taxon>Archaea</taxon>
        <taxon>Methanobacteriati</taxon>
        <taxon>Methanobacteriota</taxon>
        <taxon>Stenosarchaea group</taxon>
        <taxon>Halobacteria</taxon>
        <taxon>Halobacteriales</taxon>
        <taxon>Haloferacaceae</taxon>
    </lineage>
</organism>
<evidence type="ECO:0000256" key="1">
    <source>
        <dbReference type="SAM" id="MobiDB-lite"/>
    </source>
</evidence>
<feature type="transmembrane region" description="Helical" evidence="2">
    <location>
        <begin position="70"/>
        <end position="90"/>
    </location>
</feature>
<name>A0A1H0YHK5_9EURY</name>
<keyword evidence="2" id="KW-0812">Transmembrane</keyword>
<evidence type="ECO:0000313" key="4">
    <source>
        <dbReference type="EMBL" id="SDQ14376.1"/>
    </source>
</evidence>
<keyword evidence="2" id="KW-0472">Membrane</keyword>
<dbReference type="Proteomes" id="UP000255421">
    <property type="component" value="Unassembled WGS sequence"/>
</dbReference>
<evidence type="ECO:0000313" key="3">
    <source>
        <dbReference type="EMBL" id="RDI72482.1"/>
    </source>
</evidence>
<feature type="compositionally biased region" description="Low complexity" evidence="1">
    <location>
        <begin position="40"/>
        <end position="49"/>
    </location>
</feature>
<feature type="region of interest" description="Disordered" evidence="1">
    <location>
        <begin position="1"/>
        <end position="59"/>
    </location>
</feature>
<sequence length="91" mass="9294">MRIRSRPPATGATPSPMSERISAPASETATEGRPSPPETASRGAGSDASSDGDADADDSAVRTATRLLRLLKVALGAVVSFLTALKLLGFL</sequence>
<dbReference type="Proteomes" id="UP000199289">
    <property type="component" value="Unassembled WGS sequence"/>
</dbReference>
<keyword evidence="6" id="KW-1185">Reference proteome</keyword>
<gene>
    <name evidence="3" type="ORF">DWB78_12560</name>
    <name evidence="4" type="ORF">SAMN05216278_0627</name>
</gene>
<evidence type="ECO:0000313" key="5">
    <source>
        <dbReference type="Proteomes" id="UP000199289"/>
    </source>
</evidence>
<reference evidence="4" key="2">
    <citation type="submission" date="2016-10" db="EMBL/GenBank/DDBJ databases">
        <authorList>
            <person name="de Groot N.N."/>
        </authorList>
    </citation>
    <scope>NUCLEOTIDE SEQUENCE [LARGE SCALE GENOMIC DNA]</scope>
    <source>
        <strain evidence="4">CGMCC 1.12397</strain>
    </source>
</reference>
<evidence type="ECO:0000256" key="2">
    <source>
        <dbReference type="SAM" id="Phobius"/>
    </source>
</evidence>
<accession>A0A1H0YHK5</accession>